<dbReference type="Pfam" id="PF00486">
    <property type="entry name" value="Trans_reg_C"/>
    <property type="match status" value="1"/>
</dbReference>
<dbReference type="SUPFAM" id="SSF52172">
    <property type="entry name" value="CheY-like"/>
    <property type="match status" value="1"/>
</dbReference>
<protein>
    <submittedName>
        <fullName evidence="8">Winged helix family two component transcriptional regulator</fullName>
    </submittedName>
</protein>
<dbReference type="SMART" id="SM00862">
    <property type="entry name" value="Trans_reg_C"/>
    <property type="match status" value="1"/>
</dbReference>
<dbReference type="GO" id="GO:0006355">
    <property type="term" value="P:regulation of DNA-templated transcription"/>
    <property type="evidence" value="ECO:0007669"/>
    <property type="project" value="InterPro"/>
</dbReference>
<dbReference type="PANTHER" id="PTHR48111:SF67">
    <property type="entry name" value="TRANSCRIPTIONAL REGULATORY PROTEIN TCTD"/>
    <property type="match status" value="1"/>
</dbReference>
<dbReference type="Pfam" id="PF00072">
    <property type="entry name" value="Response_reg"/>
    <property type="match status" value="1"/>
</dbReference>
<dbReference type="SMART" id="SM00448">
    <property type="entry name" value="REC"/>
    <property type="match status" value="1"/>
</dbReference>
<dbReference type="InterPro" id="IPR001789">
    <property type="entry name" value="Sig_transdc_resp-reg_receiver"/>
</dbReference>
<proteinExistence type="predicted"/>
<dbReference type="PROSITE" id="PS50110">
    <property type="entry name" value="RESPONSE_REGULATORY"/>
    <property type="match status" value="1"/>
</dbReference>
<dbReference type="AlphaFoldDB" id="A0A420WTP7"/>
<name>A0A420WTP7_9GAMM</name>
<evidence type="ECO:0000259" key="7">
    <source>
        <dbReference type="PROSITE" id="PS51755"/>
    </source>
</evidence>
<dbReference type="OrthoDB" id="9802426at2"/>
<dbReference type="Gene3D" id="1.10.10.10">
    <property type="entry name" value="Winged helix-like DNA-binding domain superfamily/Winged helix DNA-binding domain"/>
    <property type="match status" value="1"/>
</dbReference>
<dbReference type="GO" id="GO:0032993">
    <property type="term" value="C:protein-DNA complex"/>
    <property type="evidence" value="ECO:0007669"/>
    <property type="project" value="TreeGrafter"/>
</dbReference>
<evidence type="ECO:0000256" key="5">
    <source>
        <dbReference type="PROSITE-ProRule" id="PRU01091"/>
    </source>
</evidence>
<gene>
    <name evidence="8" type="ORF">C7446_2984</name>
</gene>
<evidence type="ECO:0000313" key="8">
    <source>
        <dbReference type="EMBL" id="RKQ96384.1"/>
    </source>
</evidence>
<dbReference type="CDD" id="cd00383">
    <property type="entry name" value="trans_reg_C"/>
    <property type="match status" value="1"/>
</dbReference>
<sequence>MALVLIEDDELLADTLQTLLRQQDHDVELLVRGDTARQRLAADIDAALVILDLNLPGGSGLEALEALRRHDRHTPVLILTARASIEDRVRGLDLGADDYLTKPFSLEEFEARVRALLRRRQRSSDSEALTMGALRFDPRTQRVFVHEQPLALPPRELRLLACLLRHGGEIVERARLIEEAFGSDETLADNALEVYIHRLRRRLADSNLSLRTVRGLGYRLEQA</sequence>
<dbReference type="PROSITE" id="PS51755">
    <property type="entry name" value="OMPR_PHOB"/>
    <property type="match status" value="1"/>
</dbReference>
<dbReference type="Gene3D" id="3.40.50.2300">
    <property type="match status" value="1"/>
</dbReference>
<dbReference type="GO" id="GO:0000976">
    <property type="term" value="F:transcription cis-regulatory region binding"/>
    <property type="evidence" value="ECO:0007669"/>
    <property type="project" value="TreeGrafter"/>
</dbReference>
<reference evidence="8 9" key="1">
    <citation type="submission" date="2018-10" db="EMBL/GenBank/DDBJ databases">
        <title>Genomic Encyclopedia of Type Strains, Phase IV (KMG-IV): sequencing the most valuable type-strain genomes for metagenomic binning, comparative biology and taxonomic classification.</title>
        <authorList>
            <person name="Goeker M."/>
        </authorList>
    </citation>
    <scope>NUCLEOTIDE SEQUENCE [LARGE SCALE GENOMIC DNA]</scope>
    <source>
        <strain evidence="8 9">DSM 23229</strain>
    </source>
</reference>
<feature type="domain" description="OmpR/PhoB-type" evidence="7">
    <location>
        <begin position="126"/>
        <end position="222"/>
    </location>
</feature>
<comment type="caution">
    <text evidence="8">The sequence shown here is derived from an EMBL/GenBank/DDBJ whole genome shotgun (WGS) entry which is preliminary data.</text>
</comment>
<keyword evidence="9" id="KW-1185">Reference proteome</keyword>
<evidence type="ECO:0000256" key="3">
    <source>
        <dbReference type="ARBA" id="ARBA00023163"/>
    </source>
</evidence>
<dbReference type="GO" id="GO:0000156">
    <property type="term" value="F:phosphorelay response regulator activity"/>
    <property type="evidence" value="ECO:0007669"/>
    <property type="project" value="TreeGrafter"/>
</dbReference>
<keyword evidence="1" id="KW-0805">Transcription regulation</keyword>
<keyword evidence="3" id="KW-0804">Transcription</keyword>
<dbReference type="InterPro" id="IPR039420">
    <property type="entry name" value="WalR-like"/>
</dbReference>
<evidence type="ECO:0000259" key="6">
    <source>
        <dbReference type="PROSITE" id="PS50110"/>
    </source>
</evidence>
<evidence type="ECO:0000256" key="2">
    <source>
        <dbReference type="ARBA" id="ARBA00023125"/>
    </source>
</evidence>
<dbReference type="InterPro" id="IPR001867">
    <property type="entry name" value="OmpR/PhoB-type_DNA-bd"/>
</dbReference>
<evidence type="ECO:0000256" key="4">
    <source>
        <dbReference type="PROSITE-ProRule" id="PRU00169"/>
    </source>
</evidence>
<evidence type="ECO:0000256" key="1">
    <source>
        <dbReference type="ARBA" id="ARBA00023015"/>
    </source>
</evidence>
<keyword evidence="4" id="KW-0597">Phosphoprotein</keyword>
<dbReference type="RefSeq" id="WP_121173878.1">
    <property type="nucleotide sequence ID" value="NZ_RBIN01000009.1"/>
</dbReference>
<keyword evidence="2 5" id="KW-0238">DNA-binding</keyword>
<dbReference type="GO" id="GO:0005829">
    <property type="term" value="C:cytosol"/>
    <property type="evidence" value="ECO:0007669"/>
    <property type="project" value="TreeGrafter"/>
</dbReference>
<accession>A0A420WTP7</accession>
<dbReference type="InterPro" id="IPR036388">
    <property type="entry name" value="WH-like_DNA-bd_sf"/>
</dbReference>
<dbReference type="PANTHER" id="PTHR48111">
    <property type="entry name" value="REGULATOR OF RPOS"/>
    <property type="match status" value="1"/>
</dbReference>
<feature type="modified residue" description="4-aspartylphosphate" evidence="4">
    <location>
        <position position="52"/>
    </location>
</feature>
<feature type="domain" description="Response regulatory" evidence="6">
    <location>
        <begin position="2"/>
        <end position="117"/>
    </location>
</feature>
<dbReference type="Proteomes" id="UP000281975">
    <property type="component" value="Unassembled WGS sequence"/>
</dbReference>
<dbReference type="Gene3D" id="6.10.250.690">
    <property type="match status" value="1"/>
</dbReference>
<dbReference type="EMBL" id="RBIN01000009">
    <property type="protein sequence ID" value="RKQ96384.1"/>
    <property type="molecule type" value="Genomic_DNA"/>
</dbReference>
<organism evidence="8 9">
    <name type="scientific">Kushneria sinocarnis</name>
    <dbReference type="NCBI Taxonomy" id="595502"/>
    <lineage>
        <taxon>Bacteria</taxon>
        <taxon>Pseudomonadati</taxon>
        <taxon>Pseudomonadota</taxon>
        <taxon>Gammaproteobacteria</taxon>
        <taxon>Oceanospirillales</taxon>
        <taxon>Halomonadaceae</taxon>
        <taxon>Kushneria</taxon>
    </lineage>
</organism>
<dbReference type="InterPro" id="IPR011006">
    <property type="entry name" value="CheY-like_superfamily"/>
</dbReference>
<evidence type="ECO:0000313" key="9">
    <source>
        <dbReference type="Proteomes" id="UP000281975"/>
    </source>
</evidence>
<feature type="DNA-binding region" description="OmpR/PhoB-type" evidence="5">
    <location>
        <begin position="126"/>
        <end position="222"/>
    </location>
</feature>
<dbReference type="CDD" id="cd17574">
    <property type="entry name" value="REC_OmpR"/>
    <property type="match status" value="1"/>
</dbReference>